<organism evidence="2">
    <name type="scientific">Anopheles darlingi</name>
    <name type="common">Mosquito</name>
    <dbReference type="NCBI Taxonomy" id="43151"/>
    <lineage>
        <taxon>Eukaryota</taxon>
        <taxon>Metazoa</taxon>
        <taxon>Ecdysozoa</taxon>
        <taxon>Arthropoda</taxon>
        <taxon>Hexapoda</taxon>
        <taxon>Insecta</taxon>
        <taxon>Pterygota</taxon>
        <taxon>Neoptera</taxon>
        <taxon>Endopterygota</taxon>
        <taxon>Diptera</taxon>
        <taxon>Nematocera</taxon>
        <taxon>Culicoidea</taxon>
        <taxon>Culicidae</taxon>
        <taxon>Anophelinae</taxon>
        <taxon>Anopheles</taxon>
    </lineage>
</organism>
<dbReference type="HOGENOM" id="CLU_474271_0_0_1"/>
<reference evidence="2" key="3">
    <citation type="journal article" date="2013" name="Nucleic Acids Res.">
        <title>The genome of Anopheles darlingi, the main neotropical malaria vector.</title>
        <authorList>
            <person name="Marinotti O."/>
            <person name="Cerqueira G.C."/>
            <person name="de Almeida L.G."/>
            <person name="Ferro M.I."/>
            <person name="Loreto E.L."/>
            <person name="Zaha A."/>
            <person name="Teixeira S.M."/>
            <person name="Wespiser A.R."/>
            <person name="Almeida E Silva A."/>
            <person name="Schlindwein A.D."/>
            <person name="Pacheco A.C."/>
            <person name="Silva A.L."/>
            <person name="Graveley B.R."/>
            <person name="Walenz B.P."/>
            <person name="Lima Bde A."/>
            <person name="Ribeiro C.A."/>
            <person name="Nunes-Silva C.G."/>
            <person name="de Carvalho C.R."/>
            <person name="Soares C.M."/>
            <person name="de Menezes C.B."/>
            <person name="Matiolli C."/>
            <person name="Caffrey D."/>
            <person name="Araujo D.A."/>
            <person name="de Oliveira D.M."/>
            <person name="Golenbock D."/>
            <person name="Grisard E.C."/>
            <person name="Fantinatti-Garboggini F."/>
            <person name="de Carvalho F.M."/>
            <person name="Barcellos F.G."/>
            <person name="Prosdocimi F."/>
            <person name="May G."/>
            <person name="Azevedo Junior G.M."/>
            <person name="Guimaraes G.M."/>
            <person name="Goldman G.H."/>
            <person name="Padilha I.Q."/>
            <person name="Batista Jda S."/>
            <person name="Ferro J.A."/>
            <person name="Ribeiro J.M."/>
            <person name="Fietto J.L."/>
            <person name="Dabbas K.M."/>
            <person name="Cerdeira L."/>
            <person name="Agnez-Lima L.F."/>
            <person name="Brocchi M."/>
            <person name="de Carvalho M.O."/>
            <person name="Teixeira Mde M."/>
            <person name="Diniz Maia Mde M."/>
            <person name="Goldman M.H."/>
            <person name="Cruz Schneider M.P."/>
            <person name="Felipe M.S."/>
            <person name="Hungria M."/>
            <person name="Nicolas M.F."/>
            <person name="Pereira M."/>
            <person name="Montes M.A."/>
            <person name="Cantao M.E."/>
            <person name="Vincentz M."/>
            <person name="Rafael M.S."/>
            <person name="Silverman N."/>
            <person name="Stoco P.H."/>
            <person name="Souza R.C."/>
            <person name="Vicentini R."/>
            <person name="Gazzinelli R.T."/>
            <person name="Neves Rde O."/>
            <person name="Silva R."/>
            <person name="Astolfi-Filho S."/>
            <person name="Maciel T.E."/>
            <person name="Urmenyi T.P."/>
            <person name="Tadei W.P."/>
            <person name="Camargo E.P."/>
            <person name="de Vasconcelos A.T."/>
        </authorList>
    </citation>
    <scope>NUCLEOTIDE SEQUENCE</scope>
</reference>
<dbReference type="InterPro" id="IPR002181">
    <property type="entry name" value="Fibrinogen_a/b/g_C_dom"/>
</dbReference>
<dbReference type="GO" id="GO:0005615">
    <property type="term" value="C:extracellular space"/>
    <property type="evidence" value="ECO:0007669"/>
    <property type="project" value="TreeGrafter"/>
</dbReference>
<sequence length="575" mass="65247">MHPQQSSRHHHLQLSWTLATDGSDSIDSTASSGSGSTTVERNCIVPLKPDWSYSSPLIFTQDGALVTPENDSIELEEITLATGVEVVLSCSPNYFREFSSEKVLKAKCKKDKTFVVNGQDKNFVSALSCKERPIEEIIVSVRGCPSTLRSIEYGYTNPVSNKSYILGEACYDAKVGRTHFIHTKIKSGMNTVEQLALKVKDNATYFHGYHPTQRYKVDLSKALNINDQVERFRGVFGAKNAPKIESRRYINEALLTHRQYLSVLKMAWNYQIVKDRELLLNYDRLLQDIRALEVPEIEIYTGAHGVMTLKDKHNQSAEVFLVRENRFPVPKLHWTVVKSADKAIAFAVFSKPQLTEQELEKQGTFCTSVCEQITWLKKLREEEAWRTARAGYVLCCEVEEFRRTIKEMPPITGQQVGGGWMVIQQRWDGTENFNRNWTDYWLGFGEVDREHWLGLERIHQFTKKHNCASRDASRAPSCNGDECSINSAISSGGSTTNDLLHRLSSHSRAGTIRTVHLGMYREAHVVPDVTHSGRDHPISWTGTEHARDRDRSSERELIENITHLRAQQAIDGTGS</sequence>
<dbReference type="AlphaFoldDB" id="W5JVU3"/>
<dbReference type="SUPFAM" id="SSF54060">
    <property type="entry name" value="His-Me finger endonucleases"/>
    <property type="match status" value="1"/>
</dbReference>
<dbReference type="SUPFAM" id="SSF56496">
    <property type="entry name" value="Fibrinogen C-terminal domain-like"/>
    <property type="match status" value="1"/>
</dbReference>
<dbReference type="OMA" id="SPNYFRE"/>
<dbReference type="InterPro" id="IPR044925">
    <property type="entry name" value="His-Me_finger_sf"/>
</dbReference>
<dbReference type="SMART" id="SM00186">
    <property type="entry name" value="FBG"/>
    <property type="match status" value="1"/>
</dbReference>
<dbReference type="VEuPathDB" id="VectorBase:ADAR2_006053"/>
<evidence type="ECO:0000259" key="1">
    <source>
        <dbReference type="PROSITE" id="PS51406"/>
    </source>
</evidence>
<reference evidence="2" key="2">
    <citation type="submission" date="2010-05" db="EMBL/GenBank/DDBJ databases">
        <authorList>
            <person name="Almeida L.G."/>
            <person name="Nicolas M.F."/>
            <person name="Souza R.C."/>
            <person name="Vasconcelos A.T.R."/>
        </authorList>
    </citation>
    <scope>NUCLEOTIDE SEQUENCE</scope>
</reference>
<dbReference type="Proteomes" id="UP000000673">
    <property type="component" value="Unassembled WGS sequence"/>
</dbReference>
<dbReference type="InterPro" id="IPR050373">
    <property type="entry name" value="Fibrinogen_C-term_domain"/>
</dbReference>
<name>W5JVU3_ANODA</name>
<protein>
    <submittedName>
        <fullName evidence="2">Deoxyribonuclease I</fullName>
    </submittedName>
</protein>
<dbReference type="PANTHER" id="PTHR19143">
    <property type="entry name" value="FIBRINOGEN/TENASCIN/ANGIOPOEITIN"/>
    <property type="match status" value="1"/>
</dbReference>
<dbReference type="InterPro" id="IPR014716">
    <property type="entry name" value="Fibrinogen_a/b/g_C_1"/>
</dbReference>
<evidence type="ECO:0000313" key="2">
    <source>
        <dbReference type="EMBL" id="ETN67563.1"/>
    </source>
</evidence>
<dbReference type="InterPro" id="IPR036056">
    <property type="entry name" value="Fibrinogen-like_C"/>
</dbReference>
<dbReference type="PROSITE" id="PS51406">
    <property type="entry name" value="FIBRINOGEN_C_2"/>
    <property type="match status" value="1"/>
</dbReference>
<dbReference type="Gene3D" id="3.90.215.10">
    <property type="entry name" value="Gamma Fibrinogen, chain A, domain 1"/>
    <property type="match status" value="1"/>
</dbReference>
<gene>
    <name evidence="2" type="ORF">AND_000618</name>
</gene>
<dbReference type="Pfam" id="PF00147">
    <property type="entry name" value="Fibrinogen_C"/>
    <property type="match status" value="1"/>
</dbReference>
<reference evidence="2 4" key="1">
    <citation type="journal article" date="2010" name="BMC Genomics">
        <title>Combination of measures distinguishes pre-miRNAs from other stem-loops in the genome of the newly sequenced Anopheles darlingi.</title>
        <authorList>
            <person name="Mendes N.D."/>
            <person name="Freitas A.T."/>
            <person name="Vasconcelos A.T."/>
            <person name="Sagot M.F."/>
        </authorList>
    </citation>
    <scope>NUCLEOTIDE SEQUENCE</scope>
</reference>
<dbReference type="VEuPathDB" id="VectorBase:ADAC000618"/>
<evidence type="ECO:0000313" key="3">
    <source>
        <dbReference type="EnsemblMetazoa" id="ADAC000618-PA"/>
    </source>
</evidence>
<reference evidence="3" key="4">
    <citation type="submission" date="2015-06" db="UniProtKB">
        <authorList>
            <consortium name="EnsemblMetazoa"/>
        </authorList>
    </citation>
    <scope>IDENTIFICATION</scope>
</reference>
<dbReference type="eggNOG" id="KOG2579">
    <property type="taxonomic scope" value="Eukaryota"/>
</dbReference>
<keyword evidence="4" id="KW-1185">Reference proteome</keyword>
<evidence type="ECO:0000313" key="4">
    <source>
        <dbReference type="Proteomes" id="UP000000673"/>
    </source>
</evidence>
<feature type="domain" description="Fibrinogen C-terminal" evidence="1">
    <location>
        <begin position="357"/>
        <end position="466"/>
    </location>
</feature>
<accession>W5JVU3</accession>
<dbReference type="EnsemblMetazoa" id="ADAC000618-RA">
    <property type="protein sequence ID" value="ADAC000618-PA"/>
    <property type="gene ID" value="ADAC000618"/>
</dbReference>
<proteinExistence type="predicted"/>
<dbReference type="EMBL" id="ADMH02000154">
    <property type="protein sequence ID" value="ETN67563.1"/>
    <property type="molecule type" value="Genomic_DNA"/>
</dbReference>